<organism evidence="1 2">
    <name type="scientific">Pseudomonas gingeri</name>
    <dbReference type="NCBI Taxonomy" id="117681"/>
    <lineage>
        <taxon>Bacteria</taxon>
        <taxon>Pseudomonadati</taxon>
        <taxon>Pseudomonadota</taxon>
        <taxon>Gammaproteobacteria</taxon>
        <taxon>Pseudomonadales</taxon>
        <taxon>Pseudomonadaceae</taxon>
        <taxon>Pseudomonas</taxon>
    </lineage>
</organism>
<proteinExistence type="predicted"/>
<dbReference type="InterPro" id="IPR026349">
    <property type="entry name" value="CHP04255"/>
</dbReference>
<dbReference type="AlphaFoldDB" id="A0A7Y8BIJ0"/>
<reference evidence="1 2" key="1">
    <citation type="submission" date="2020-04" db="EMBL/GenBank/DDBJ databases">
        <title>Molecular characterization of pseudomonads from Agaricus bisporus reveal novel blotch 2 pathogens in Western Europe.</title>
        <authorList>
            <person name="Taparia T."/>
            <person name="Krijger M."/>
            <person name="Haynes E."/>
            <person name="Elpinstone J.G."/>
            <person name="Noble R."/>
            <person name="Van Der Wolf J."/>
        </authorList>
    </citation>
    <scope>NUCLEOTIDE SEQUENCE [LARGE SCALE GENOMIC DNA]</scope>
    <source>
        <strain evidence="1 2">F1001</strain>
    </source>
</reference>
<sequence length="279" mass="31246">MSEREGVLSRAPLIYALSVLRFSTILLMPKLIPVIQHAIRHAMPEFFQLAKGHVFGMPQSSEPNSWAFLDRELQYSCVLANDHLILQSIAYLHFDRHVELFNTCVDAVQNATGGLDVAGMGMRYVDKIEPRLGESLHDYLPEALLPLENPGIARLGTQPGKPPLGISTTTYHFDPQFLHVRCWRQPGMWVPDDVVDPAMVFEIARQARAGGQRFAQSTLAFSQLSPAGALLDTDAFWPLPVPERLATEEIVSRLRHLHTMANTAFRNVATEHAFNVWNG</sequence>
<evidence type="ECO:0000313" key="1">
    <source>
        <dbReference type="EMBL" id="NWB45056.1"/>
    </source>
</evidence>
<name>A0A7Y8BIJ0_9PSED</name>
<accession>A0A7Y8BIJ0</accession>
<protein>
    <submittedName>
        <fullName evidence="1">TIGR04255 family protein</fullName>
    </submittedName>
</protein>
<gene>
    <name evidence="1" type="ORF">HX829_00995</name>
</gene>
<evidence type="ECO:0000313" key="2">
    <source>
        <dbReference type="Proteomes" id="UP000582981"/>
    </source>
</evidence>
<dbReference type="RefSeq" id="WP_177143064.1">
    <property type="nucleotide sequence ID" value="NZ_JACAPU010000001.1"/>
</dbReference>
<dbReference type="Proteomes" id="UP000582981">
    <property type="component" value="Unassembled WGS sequence"/>
</dbReference>
<comment type="caution">
    <text evidence="1">The sequence shown here is derived from an EMBL/GenBank/DDBJ whole genome shotgun (WGS) entry which is preliminary data.</text>
</comment>
<dbReference type="EMBL" id="JACAPU010000001">
    <property type="protein sequence ID" value="NWB45056.1"/>
    <property type="molecule type" value="Genomic_DNA"/>
</dbReference>
<dbReference type="NCBIfam" id="TIGR04255">
    <property type="entry name" value="sporadTIGR04255"/>
    <property type="match status" value="1"/>
</dbReference>